<dbReference type="EMBL" id="MU118147">
    <property type="protein sequence ID" value="KAF9644327.1"/>
    <property type="molecule type" value="Genomic_DNA"/>
</dbReference>
<organism evidence="1 2">
    <name type="scientific">Thelephora ganbajun</name>
    <name type="common">Ganba fungus</name>
    <dbReference type="NCBI Taxonomy" id="370292"/>
    <lineage>
        <taxon>Eukaryota</taxon>
        <taxon>Fungi</taxon>
        <taxon>Dikarya</taxon>
        <taxon>Basidiomycota</taxon>
        <taxon>Agaricomycotina</taxon>
        <taxon>Agaricomycetes</taxon>
        <taxon>Thelephorales</taxon>
        <taxon>Thelephoraceae</taxon>
        <taxon>Thelephora</taxon>
    </lineage>
</organism>
<evidence type="ECO:0000313" key="2">
    <source>
        <dbReference type="Proteomes" id="UP000886501"/>
    </source>
</evidence>
<dbReference type="Proteomes" id="UP000886501">
    <property type="component" value="Unassembled WGS sequence"/>
</dbReference>
<name>A0ACB6Z477_THEGA</name>
<gene>
    <name evidence="1" type="ORF">BDM02DRAFT_3213791</name>
</gene>
<evidence type="ECO:0000313" key="1">
    <source>
        <dbReference type="EMBL" id="KAF9644327.1"/>
    </source>
</evidence>
<reference evidence="1" key="1">
    <citation type="submission" date="2019-10" db="EMBL/GenBank/DDBJ databases">
        <authorList>
            <consortium name="DOE Joint Genome Institute"/>
            <person name="Kuo A."/>
            <person name="Miyauchi S."/>
            <person name="Kiss E."/>
            <person name="Drula E."/>
            <person name="Kohler A."/>
            <person name="Sanchez-Garcia M."/>
            <person name="Andreopoulos B."/>
            <person name="Barry K.W."/>
            <person name="Bonito G."/>
            <person name="Buee M."/>
            <person name="Carver A."/>
            <person name="Chen C."/>
            <person name="Cichocki N."/>
            <person name="Clum A."/>
            <person name="Culley D."/>
            <person name="Crous P.W."/>
            <person name="Fauchery L."/>
            <person name="Girlanda M."/>
            <person name="Hayes R."/>
            <person name="Keri Z."/>
            <person name="Labutti K."/>
            <person name="Lipzen A."/>
            <person name="Lombard V."/>
            <person name="Magnuson J."/>
            <person name="Maillard F."/>
            <person name="Morin E."/>
            <person name="Murat C."/>
            <person name="Nolan M."/>
            <person name="Ohm R."/>
            <person name="Pangilinan J."/>
            <person name="Pereira M."/>
            <person name="Perotto S."/>
            <person name="Peter M."/>
            <person name="Riley R."/>
            <person name="Sitrit Y."/>
            <person name="Stielow B."/>
            <person name="Szollosi G."/>
            <person name="Zifcakova L."/>
            <person name="Stursova M."/>
            <person name="Spatafora J.W."/>
            <person name="Tedersoo L."/>
            <person name="Vaario L.-M."/>
            <person name="Yamada A."/>
            <person name="Yan M."/>
            <person name="Wang P."/>
            <person name="Xu J."/>
            <person name="Bruns T."/>
            <person name="Baldrian P."/>
            <person name="Vilgalys R."/>
            <person name="Henrissat B."/>
            <person name="Grigoriev I.V."/>
            <person name="Hibbett D."/>
            <person name="Nagy L.G."/>
            <person name="Martin F.M."/>
        </authorList>
    </citation>
    <scope>NUCLEOTIDE SEQUENCE</scope>
    <source>
        <strain evidence="1">P2</strain>
    </source>
</reference>
<keyword evidence="2" id="KW-1185">Reference proteome</keyword>
<accession>A0ACB6Z477</accession>
<protein>
    <submittedName>
        <fullName evidence="1">Kinase-like protein</fullName>
    </submittedName>
</protein>
<sequence>MSGGELRVYIRNNSNANRLGLTCGVAMGLCYLHSCNVIHGDLKGPNILVDDSGHARIADFGFATVTQNLDSIPSISLQRGLTLRWTAPEVLNGGKYSKEADIFSFSMVFTGAVPFSDSSATTAMVHIIQGKRPLQPAHPTFTEDLWTLMQRCWDDESGLRPKAPEVLEALTLSVCKRLTNRALATHERVRLITAIFSDRDLVRMVKRVSADYAQTLIDVIDRALDSLEPEIRRRCLASLYRICGRQALVPRSLVLPLCYNPKENPLYQGEFTDVWKGKYRGREVAARVLRMSSIDDPERIRRRFCREVVAWKGLYHPNVLPLLGVTMIKNQFVMVSEWMKNGNINEFVKKNPNANRLELLGDATRGLIYMHDQGIIHGNLRGANILINNNSRGCLADFGLLTIISDEPTVAFTAVGATTFQWTSPELLVPDQFGLKESNPTKASDCYALGMVIYEVLSGQTPFVQYPSFTVVLRVLEGERPARPQETQDARFTDNIWKILELCWKPQPGDRISAKAILQGLEGNLSPLGTPILDNDLTTDDGCHSDVTSDDSPIPDFQSDDGLLD</sequence>
<comment type="caution">
    <text evidence="1">The sequence shown here is derived from an EMBL/GenBank/DDBJ whole genome shotgun (WGS) entry which is preliminary data.</text>
</comment>
<reference evidence="1" key="2">
    <citation type="journal article" date="2020" name="Nat. Commun.">
        <title>Large-scale genome sequencing of mycorrhizal fungi provides insights into the early evolution of symbiotic traits.</title>
        <authorList>
            <person name="Miyauchi S."/>
            <person name="Kiss E."/>
            <person name="Kuo A."/>
            <person name="Drula E."/>
            <person name="Kohler A."/>
            <person name="Sanchez-Garcia M."/>
            <person name="Morin E."/>
            <person name="Andreopoulos B."/>
            <person name="Barry K.W."/>
            <person name="Bonito G."/>
            <person name="Buee M."/>
            <person name="Carver A."/>
            <person name="Chen C."/>
            <person name="Cichocki N."/>
            <person name="Clum A."/>
            <person name="Culley D."/>
            <person name="Crous P.W."/>
            <person name="Fauchery L."/>
            <person name="Girlanda M."/>
            <person name="Hayes R.D."/>
            <person name="Keri Z."/>
            <person name="LaButti K."/>
            <person name="Lipzen A."/>
            <person name="Lombard V."/>
            <person name="Magnuson J."/>
            <person name="Maillard F."/>
            <person name="Murat C."/>
            <person name="Nolan M."/>
            <person name="Ohm R.A."/>
            <person name="Pangilinan J."/>
            <person name="Pereira M.F."/>
            <person name="Perotto S."/>
            <person name="Peter M."/>
            <person name="Pfister S."/>
            <person name="Riley R."/>
            <person name="Sitrit Y."/>
            <person name="Stielow J.B."/>
            <person name="Szollosi G."/>
            <person name="Zifcakova L."/>
            <person name="Stursova M."/>
            <person name="Spatafora J.W."/>
            <person name="Tedersoo L."/>
            <person name="Vaario L.M."/>
            <person name="Yamada A."/>
            <person name="Yan M."/>
            <person name="Wang P."/>
            <person name="Xu J."/>
            <person name="Bruns T."/>
            <person name="Baldrian P."/>
            <person name="Vilgalys R."/>
            <person name="Dunand C."/>
            <person name="Henrissat B."/>
            <person name="Grigoriev I.V."/>
            <person name="Hibbett D."/>
            <person name="Nagy L.G."/>
            <person name="Martin F.M."/>
        </authorList>
    </citation>
    <scope>NUCLEOTIDE SEQUENCE</scope>
    <source>
        <strain evidence="1">P2</strain>
    </source>
</reference>
<proteinExistence type="predicted"/>